<reference evidence="3" key="1">
    <citation type="submission" date="2025-08" db="UniProtKB">
        <authorList>
            <consortium name="RefSeq"/>
        </authorList>
    </citation>
    <scope>IDENTIFICATION</scope>
</reference>
<keyword evidence="2" id="KW-1185">Reference proteome</keyword>
<dbReference type="GO" id="GO:0005634">
    <property type="term" value="C:nucleus"/>
    <property type="evidence" value="ECO:0007669"/>
    <property type="project" value="TreeGrafter"/>
</dbReference>
<gene>
    <name evidence="3" type="primary">LOC110988699</name>
</gene>
<organism evidence="2 3">
    <name type="scientific">Acanthaster planci</name>
    <name type="common">Crown-of-thorns starfish</name>
    <dbReference type="NCBI Taxonomy" id="133434"/>
    <lineage>
        <taxon>Eukaryota</taxon>
        <taxon>Metazoa</taxon>
        <taxon>Echinodermata</taxon>
        <taxon>Eleutherozoa</taxon>
        <taxon>Asterozoa</taxon>
        <taxon>Asteroidea</taxon>
        <taxon>Valvatacea</taxon>
        <taxon>Valvatida</taxon>
        <taxon>Acanthasteridae</taxon>
        <taxon>Acanthaster</taxon>
    </lineage>
</organism>
<dbReference type="PANTHER" id="PTHR13475:SF3">
    <property type="entry name" value="NEUGRIN"/>
    <property type="match status" value="1"/>
</dbReference>
<dbReference type="InterPro" id="IPR010487">
    <property type="entry name" value="NGRN/Rrg9"/>
</dbReference>
<protein>
    <submittedName>
        <fullName evidence="3">LOW QUALITY PROTEIN: neugrin-like</fullName>
    </submittedName>
</protein>
<feature type="compositionally biased region" description="Polar residues" evidence="1">
    <location>
        <begin position="220"/>
        <end position="246"/>
    </location>
</feature>
<dbReference type="Pfam" id="PF06413">
    <property type="entry name" value="Neugrin"/>
    <property type="match status" value="1"/>
</dbReference>
<name>A0A8B7ZXA1_ACAPL</name>
<dbReference type="OMA" id="SHHIDSF"/>
<dbReference type="InterPro" id="IPR001387">
    <property type="entry name" value="Cro/C1-type_HTH"/>
</dbReference>
<feature type="compositionally biased region" description="Basic and acidic residues" evidence="1">
    <location>
        <begin position="209"/>
        <end position="218"/>
    </location>
</feature>
<accession>A0A8B7ZXA1</accession>
<evidence type="ECO:0000313" key="3">
    <source>
        <dbReference type="RefSeq" id="XP_022108171.1"/>
    </source>
</evidence>
<dbReference type="OrthoDB" id="6415470at2759"/>
<dbReference type="CDD" id="cd00093">
    <property type="entry name" value="HTH_XRE"/>
    <property type="match status" value="1"/>
</dbReference>
<dbReference type="PANTHER" id="PTHR13475">
    <property type="entry name" value="NEUGRIN"/>
    <property type="match status" value="1"/>
</dbReference>
<dbReference type="Proteomes" id="UP000694845">
    <property type="component" value="Unplaced"/>
</dbReference>
<dbReference type="KEGG" id="aplc:110988699"/>
<dbReference type="GeneID" id="110988699"/>
<sequence>MLHILKKSTRLFARINQPPELIWQRVQSISVSAVYHFENFIDKEFAKAQRDLDTDTLDDPAALLKKLERDQKRRIHAAKRARYARSFRPAKEPRILSRDTMEQIRYLRQEKGEEWSIKELAASFGITEALVVKVLKSKFVPTQKRLEKQDARAKANAGLLPEKTMPGVTGHAGNAGNKTALLSAFTKSDPTNIRKPGLKATLESEKTVARKSLEREDQSDLQQQPMSISGQIRGQRSGQRSEENLNTVEESVCNQTIPHTRNKCPETMSPARVAILWDRINNPTTRDRQQLVDGRDLSLNSRFKKGSVAGHQSRHHNSRQREENMVLTVEGTDNEEELDIDMENLQHYYDESPPPRIIRSGNEFYDEDGNFLYRL</sequence>
<evidence type="ECO:0000256" key="1">
    <source>
        <dbReference type="SAM" id="MobiDB-lite"/>
    </source>
</evidence>
<feature type="region of interest" description="Disordered" evidence="1">
    <location>
        <begin position="209"/>
        <end position="246"/>
    </location>
</feature>
<evidence type="ECO:0000313" key="2">
    <source>
        <dbReference type="Proteomes" id="UP000694845"/>
    </source>
</evidence>
<dbReference type="AlphaFoldDB" id="A0A8B7ZXA1"/>
<dbReference type="RefSeq" id="XP_022108171.1">
    <property type="nucleotide sequence ID" value="XM_022252479.1"/>
</dbReference>
<proteinExistence type="predicted"/>